<name>A0A1B1Y899_9FLAO</name>
<evidence type="ECO:0000313" key="2">
    <source>
        <dbReference type="Proteomes" id="UP000092967"/>
    </source>
</evidence>
<evidence type="ECO:0000313" key="1">
    <source>
        <dbReference type="EMBL" id="ANW96949.1"/>
    </source>
</evidence>
<evidence type="ECO:0008006" key="3">
    <source>
        <dbReference type="Google" id="ProtNLM"/>
    </source>
</evidence>
<proteinExistence type="predicted"/>
<dbReference type="EMBL" id="CP014224">
    <property type="protein sequence ID" value="ANW96949.1"/>
    <property type="molecule type" value="Genomic_DNA"/>
</dbReference>
<gene>
    <name evidence="1" type="ORF">AXE80_11945</name>
</gene>
<dbReference type="OrthoDB" id="9788268at2"/>
<dbReference type="AlphaFoldDB" id="A0A1B1Y899"/>
<dbReference type="Pfam" id="PF19420">
    <property type="entry name" value="DDAH_eukar"/>
    <property type="match status" value="1"/>
</dbReference>
<protein>
    <recommendedName>
        <fullName evidence="3">Amidinotransferase</fullName>
    </recommendedName>
</protein>
<sequence length="255" mass="29310">MILIDFRNWIFDKSLGFLPNAQKQLLQMDFETIKKVSDFKVLDFEQINPLTISSLFFKNNEQIAVSPVKDIRDFYQIIDTVLEVEDKEVIDYTEAADEEVYFYGQNSLVAHFEAEIALCGINNKTDESLFEEYCEDFELTPFGFDIPEGILTSDIAIFSGNTLLICLEYITDKKLKKQLFSLIKGHGIETLTFTKEQVAQGVFDMKFVDGKLITTQKVFELLTKEQKEAVLKINAVVLELPFLEKVGIKLRDIIL</sequence>
<accession>A0A1B1Y899</accession>
<dbReference type="STRING" id="1790137.AXE80_11945"/>
<dbReference type="Proteomes" id="UP000092967">
    <property type="component" value="Chromosome"/>
</dbReference>
<reference evidence="1 2" key="1">
    <citation type="submission" date="2016-02" db="EMBL/GenBank/DDBJ databases">
        <authorList>
            <person name="Wen L."/>
            <person name="He K."/>
            <person name="Yang H."/>
        </authorList>
    </citation>
    <scope>NUCLEOTIDE SEQUENCE [LARGE SCALE GENOMIC DNA]</scope>
    <source>
        <strain evidence="1 2">CZ1127</strain>
    </source>
</reference>
<organism evidence="1 2">
    <name type="scientific">Wenyingzhuangia fucanilytica</name>
    <dbReference type="NCBI Taxonomy" id="1790137"/>
    <lineage>
        <taxon>Bacteria</taxon>
        <taxon>Pseudomonadati</taxon>
        <taxon>Bacteroidota</taxon>
        <taxon>Flavobacteriia</taxon>
        <taxon>Flavobacteriales</taxon>
        <taxon>Flavobacteriaceae</taxon>
        <taxon>Wenyingzhuangia</taxon>
    </lineage>
</organism>
<keyword evidence="2" id="KW-1185">Reference proteome</keyword>
<dbReference type="RefSeq" id="WP_068827629.1">
    <property type="nucleotide sequence ID" value="NZ_CP014224.1"/>
</dbReference>
<dbReference type="KEGG" id="wfu:AXE80_11945"/>